<evidence type="ECO:0000313" key="2">
    <source>
        <dbReference type="EMBL" id="ART80766.1"/>
    </source>
</evidence>
<feature type="domain" description="DNA topoisomerase type IA zn finger" evidence="1">
    <location>
        <begin position="23"/>
        <end position="56"/>
    </location>
</feature>
<dbReference type="GO" id="GO:0006265">
    <property type="term" value="P:DNA topological change"/>
    <property type="evidence" value="ECO:0007669"/>
    <property type="project" value="InterPro"/>
</dbReference>
<feature type="domain" description="DNA topoisomerase type IA zn finger" evidence="1">
    <location>
        <begin position="114"/>
        <end position="151"/>
    </location>
</feature>
<dbReference type="PANTHER" id="PTHR42785:SF1">
    <property type="entry name" value="DNA TOPOISOMERASE"/>
    <property type="match status" value="1"/>
</dbReference>
<dbReference type="EMBL" id="CP021376">
    <property type="protein sequence ID" value="ART80766.1"/>
    <property type="molecule type" value="Genomic_DNA"/>
</dbReference>
<proteinExistence type="predicted"/>
<dbReference type="KEGG" id="ocm:CBP12_11870"/>
<keyword evidence="3" id="KW-1185">Reference proteome</keyword>
<name>A0A1Y0D0X3_9GAMM</name>
<accession>A0A1Y0D0X3</accession>
<protein>
    <recommendedName>
        <fullName evidence="1">DNA topoisomerase type IA zn finger domain-containing protein</fullName>
    </recommendedName>
</protein>
<dbReference type="Gene3D" id="3.30.65.10">
    <property type="entry name" value="Bacterial Topoisomerase I, domain 1"/>
    <property type="match status" value="3"/>
</dbReference>
<dbReference type="AlphaFoldDB" id="A0A1Y0D0X3"/>
<dbReference type="PANTHER" id="PTHR42785">
    <property type="entry name" value="DNA TOPOISOMERASE, TYPE IA, CORE"/>
    <property type="match status" value="1"/>
</dbReference>
<dbReference type="InterPro" id="IPR013498">
    <property type="entry name" value="Topo_IA_Znf"/>
</dbReference>
<dbReference type="Proteomes" id="UP000243793">
    <property type="component" value="Chromosome"/>
</dbReference>
<dbReference type="OrthoDB" id="6412825at2"/>
<organism evidence="2 3">
    <name type="scientific">Oceanisphaera avium</name>
    <dbReference type="NCBI Taxonomy" id="1903694"/>
    <lineage>
        <taxon>Bacteria</taxon>
        <taxon>Pseudomonadati</taxon>
        <taxon>Pseudomonadota</taxon>
        <taxon>Gammaproteobacteria</taxon>
        <taxon>Aeromonadales</taxon>
        <taxon>Aeromonadaceae</taxon>
        <taxon>Oceanisphaera</taxon>
    </lineage>
</organism>
<reference evidence="3" key="1">
    <citation type="submission" date="2017-05" db="EMBL/GenBank/DDBJ databases">
        <authorList>
            <person name="Sung H."/>
        </authorList>
    </citation>
    <scope>NUCLEOTIDE SEQUENCE [LARGE SCALE GENOMIC DNA]</scope>
    <source>
        <strain evidence="3">AMac2203</strain>
    </source>
</reference>
<evidence type="ECO:0000313" key="3">
    <source>
        <dbReference type="Proteomes" id="UP000243793"/>
    </source>
</evidence>
<sequence length="189" mass="21333">MSKIDPSLFSVKALAPEWEQTPCPQCHAALEMRHGKHGTFLGCSAYPACDYLRPLKVIEPDQDIEKILEGSECPLCHHPLALKKGRYGLFIGCSHYPECHHIADLNEAQTEEPQCPICHQGQLVARTSRYGKRFYACNHYPKCRFISNDKPVARTCPDCGFSILVERKGQWHCPKKSCDYQQPMGTGQS</sequence>
<dbReference type="GO" id="GO:0005694">
    <property type="term" value="C:chromosome"/>
    <property type="evidence" value="ECO:0007669"/>
    <property type="project" value="InterPro"/>
</dbReference>
<dbReference type="GO" id="GO:0003677">
    <property type="term" value="F:DNA binding"/>
    <property type="evidence" value="ECO:0007669"/>
    <property type="project" value="InterPro"/>
</dbReference>
<dbReference type="InterPro" id="IPR000380">
    <property type="entry name" value="Topo_IA"/>
</dbReference>
<feature type="domain" description="DNA topoisomerase type IA zn finger" evidence="1">
    <location>
        <begin position="154"/>
        <end position="169"/>
    </location>
</feature>
<gene>
    <name evidence="2" type="ORF">CBP12_11870</name>
</gene>
<dbReference type="RefSeq" id="WP_086964684.1">
    <property type="nucleotide sequence ID" value="NZ_CP021376.1"/>
</dbReference>
<evidence type="ECO:0000259" key="1">
    <source>
        <dbReference type="Pfam" id="PF01396"/>
    </source>
</evidence>
<feature type="domain" description="DNA topoisomerase type IA zn finger" evidence="1">
    <location>
        <begin position="71"/>
        <end position="105"/>
    </location>
</feature>
<dbReference type="Pfam" id="PF01396">
    <property type="entry name" value="Zn_ribbon_Top1"/>
    <property type="match status" value="4"/>
</dbReference>
<dbReference type="GO" id="GO:0003917">
    <property type="term" value="F:DNA topoisomerase type I (single strand cut, ATP-independent) activity"/>
    <property type="evidence" value="ECO:0007669"/>
    <property type="project" value="InterPro"/>
</dbReference>
<dbReference type="SUPFAM" id="SSF57783">
    <property type="entry name" value="Zinc beta-ribbon"/>
    <property type="match status" value="3"/>
</dbReference>